<dbReference type="GO" id="GO:0046872">
    <property type="term" value="F:metal ion binding"/>
    <property type="evidence" value="ECO:0007669"/>
    <property type="project" value="UniProtKB-KW"/>
</dbReference>
<evidence type="ECO:0000256" key="7">
    <source>
        <dbReference type="ARBA" id="ARBA00022801"/>
    </source>
</evidence>
<evidence type="ECO:0000256" key="14">
    <source>
        <dbReference type="SAM" id="MobiDB-lite"/>
    </source>
</evidence>
<evidence type="ECO:0000256" key="5">
    <source>
        <dbReference type="ARBA" id="ARBA00013081"/>
    </source>
</evidence>
<name>A0A8J8T4V8_HALGN</name>
<feature type="region of interest" description="Disordered" evidence="14">
    <location>
        <begin position="68"/>
        <end position="87"/>
    </location>
</feature>
<keyword evidence="17" id="KW-1185">Reference proteome</keyword>
<keyword evidence="11" id="KW-0464">Manganese</keyword>
<reference evidence="16" key="1">
    <citation type="submission" date="2019-06" db="EMBL/GenBank/DDBJ databases">
        <authorList>
            <person name="Zheng W."/>
        </authorList>
    </citation>
    <scope>NUCLEOTIDE SEQUENCE</scope>
    <source>
        <strain evidence="16">QDHG01</strain>
    </source>
</reference>
<dbReference type="PANTHER" id="PTHR13832">
    <property type="entry name" value="PROTEIN PHOSPHATASE 2C"/>
    <property type="match status" value="1"/>
</dbReference>
<dbReference type="InterPro" id="IPR015655">
    <property type="entry name" value="PP2C"/>
</dbReference>
<comment type="cofactor">
    <cofactor evidence="1">
        <name>Mn(2+)</name>
        <dbReference type="ChEBI" id="CHEBI:29035"/>
    </cofactor>
</comment>
<gene>
    <name evidence="16" type="ORF">FGO68_gene15312</name>
</gene>
<comment type="caution">
    <text evidence="16">The sequence shown here is derived from an EMBL/GenBank/DDBJ whole genome shotgun (WGS) entry which is preliminary data.</text>
</comment>
<dbReference type="InterPro" id="IPR036457">
    <property type="entry name" value="PPM-type-like_dom_sf"/>
</dbReference>
<dbReference type="EC" id="3.1.3.16" evidence="5"/>
<evidence type="ECO:0000256" key="9">
    <source>
        <dbReference type="ARBA" id="ARBA00022912"/>
    </source>
</evidence>
<evidence type="ECO:0000256" key="8">
    <source>
        <dbReference type="ARBA" id="ARBA00022842"/>
    </source>
</evidence>
<dbReference type="GO" id="GO:0016020">
    <property type="term" value="C:membrane"/>
    <property type="evidence" value="ECO:0007669"/>
    <property type="project" value="UniProtKB-SubCell"/>
</dbReference>
<evidence type="ECO:0000256" key="10">
    <source>
        <dbReference type="ARBA" id="ARBA00023136"/>
    </source>
</evidence>
<dbReference type="Proteomes" id="UP000785679">
    <property type="component" value="Unassembled WGS sequence"/>
</dbReference>
<dbReference type="SMART" id="SM00332">
    <property type="entry name" value="PP2Cc"/>
    <property type="match status" value="1"/>
</dbReference>
<keyword evidence="8" id="KW-0460">Magnesium</keyword>
<evidence type="ECO:0000256" key="2">
    <source>
        <dbReference type="ARBA" id="ARBA00001946"/>
    </source>
</evidence>
<evidence type="ECO:0000256" key="6">
    <source>
        <dbReference type="ARBA" id="ARBA00022723"/>
    </source>
</evidence>
<proteinExistence type="inferred from homology"/>
<dbReference type="OrthoDB" id="416093at2759"/>
<protein>
    <recommendedName>
        <fullName evidence="5">protein-serine/threonine phosphatase</fullName>
        <ecNumber evidence="5">3.1.3.16</ecNumber>
    </recommendedName>
</protein>
<accession>A0A8J8T4V8</accession>
<comment type="catalytic activity">
    <reaction evidence="13">
        <text>O-phospho-L-threonyl-[protein] + H2O = L-threonyl-[protein] + phosphate</text>
        <dbReference type="Rhea" id="RHEA:47004"/>
        <dbReference type="Rhea" id="RHEA-COMP:11060"/>
        <dbReference type="Rhea" id="RHEA-COMP:11605"/>
        <dbReference type="ChEBI" id="CHEBI:15377"/>
        <dbReference type="ChEBI" id="CHEBI:30013"/>
        <dbReference type="ChEBI" id="CHEBI:43474"/>
        <dbReference type="ChEBI" id="CHEBI:61977"/>
        <dbReference type="EC" id="3.1.3.16"/>
    </reaction>
</comment>
<evidence type="ECO:0000256" key="3">
    <source>
        <dbReference type="ARBA" id="ARBA00004370"/>
    </source>
</evidence>
<dbReference type="AlphaFoldDB" id="A0A8J8T4V8"/>
<dbReference type="CDD" id="cd00143">
    <property type="entry name" value="PP2Cc"/>
    <property type="match status" value="1"/>
</dbReference>
<dbReference type="InterPro" id="IPR001932">
    <property type="entry name" value="PPM-type_phosphatase-like_dom"/>
</dbReference>
<evidence type="ECO:0000256" key="1">
    <source>
        <dbReference type="ARBA" id="ARBA00001936"/>
    </source>
</evidence>
<keyword evidence="9" id="KW-0904">Protein phosphatase</keyword>
<organism evidence="16 17">
    <name type="scientific">Halteria grandinella</name>
    <dbReference type="NCBI Taxonomy" id="5974"/>
    <lineage>
        <taxon>Eukaryota</taxon>
        <taxon>Sar</taxon>
        <taxon>Alveolata</taxon>
        <taxon>Ciliophora</taxon>
        <taxon>Intramacronucleata</taxon>
        <taxon>Spirotrichea</taxon>
        <taxon>Stichotrichia</taxon>
        <taxon>Sporadotrichida</taxon>
        <taxon>Halteriidae</taxon>
        <taxon>Halteria</taxon>
    </lineage>
</organism>
<feature type="compositionally biased region" description="Low complexity" evidence="14">
    <location>
        <begin position="70"/>
        <end position="85"/>
    </location>
</feature>
<dbReference type="PROSITE" id="PS51746">
    <property type="entry name" value="PPM_2"/>
    <property type="match status" value="1"/>
</dbReference>
<sequence>MSHTNYAQNPPQSIWQGQGRYIQERCIGDSMPSLLGDSISYIDLHSQYQPITSQGLLQLNSIRQQRERYQGSQQQSSEQVKQDGQIGSFFHARRQRRKEGAARIGQEIPNNLAVKQESGIKQFNASQKMKSIKIFSQNQIATKLSIPFRPDSNYSPSRGCIQPVSRNHTGAKAFVACSESLPNFLQPSHTESTSHLTYYGNNLQTVDSSQILPIQESIDEVFSMSSSNPKRKLTLSKFPLCDTLQTQIAMPRSTSTEDDLVIFQPEAKLINPHGTLDLSILTKQFEYKSYQEPLPLQLQQATKQPQPSPYLSYFSQDGLQDGNETFKNQDSIVILDEFFENAKGKYFKLVLLCDGHGPDGHLIAQHVASAFPKILESELANANLAQYSQQDGTRLRMNNFMASAQNATLPQALPARQQQNAASQSGKIKIVAQQPRCNTAMMQNRWEIKKKKNSSIKKALCDSFQVIQGQITANNYYHDARMSGTTLSVLLLADDNMVFSANVGDSQAFLFKIEKDPFDDEIDHTVLTFEHSPLHQREFKRIQRHGGEVRMPRNLKPGERRTDRVYFKGDKKSPALHISRSIGDTQARSVGILSEPDVSITQLKTKDYNYLILLGTASLYHNFGLPSIKDKTRRQLKTYVEQNGTERVPEQLQDFAFEVCESARDKINDRVKQAQGAMIDDVTAICLFYC</sequence>
<comment type="cofactor">
    <cofactor evidence="2">
        <name>Mg(2+)</name>
        <dbReference type="ChEBI" id="CHEBI:18420"/>
    </cofactor>
</comment>
<dbReference type="Gene3D" id="3.60.40.10">
    <property type="entry name" value="PPM-type phosphatase domain"/>
    <property type="match status" value="1"/>
</dbReference>
<dbReference type="SUPFAM" id="SSF81606">
    <property type="entry name" value="PP2C-like"/>
    <property type="match status" value="1"/>
</dbReference>
<evidence type="ECO:0000256" key="4">
    <source>
        <dbReference type="ARBA" id="ARBA00006702"/>
    </source>
</evidence>
<evidence type="ECO:0000313" key="17">
    <source>
        <dbReference type="Proteomes" id="UP000785679"/>
    </source>
</evidence>
<keyword evidence="10" id="KW-0472">Membrane</keyword>
<dbReference type="GO" id="GO:0004722">
    <property type="term" value="F:protein serine/threonine phosphatase activity"/>
    <property type="evidence" value="ECO:0007669"/>
    <property type="project" value="UniProtKB-EC"/>
</dbReference>
<dbReference type="PANTHER" id="PTHR13832:SF803">
    <property type="entry name" value="PROTEIN PHOSPHATASE 1G"/>
    <property type="match status" value="1"/>
</dbReference>
<keyword evidence="7" id="KW-0378">Hydrolase</keyword>
<comment type="catalytic activity">
    <reaction evidence="12">
        <text>O-phospho-L-seryl-[protein] + H2O = L-seryl-[protein] + phosphate</text>
        <dbReference type="Rhea" id="RHEA:20629"/>
        <dbReference type="Rhea" id="RHEA-COMP:9863"/>
        <dbReference type="Rhea" id="RHEA-COMP:11604"/>
        <dbReference type="ChEBI" id="CHEBI:15377"/>
        <dbReference type="ChEBI" id="CHEBI:29999"/>
        <dbReference type="ChEBI" id="CHEBI:43474"/>
        <dbReference type="ChEBI" id="CHEBI:83421"/>
        <dbReference type="EC" id="3.1.3.16"/>
    </reaction>
</comment>
<evidence type="ECO:0000256" key="13">
    <source>
        <dbReference type="ARBA" id="ARBA00048336"/>
    </source>
</evidence>
<keyword evidence="6" id="KW-0479">Metal-binding</keyword>
<comment type="similarity">
    <text evidence="4">Belongs to the PP2C family.</text>
</comment>
<evidence type="ECO:0000259" key="15">
    <source>
        <dbReference type="PROSITE" id="PS51746"/>
    </source>
</evidence>
<comment type="subcellular location">
    <subcellularLocation>
        <location evidence="3">Membrane</location>
    </subcellularLocation>
</comment>
<dbReference type="EMBL" id="RRYP01004956">
    <property type="protein sequence ID" value="TNV82442.1"/>
    <property type="molecule type" value="Genomic_DNA"/>
</dbReference>
<evidence type="ECO:0000256" key="12">
    <source>
        <dbReference type="ARBA" id="ARBA00047761"/>
    </source>
</evidence>
<dbReference type="Pfam" id="PF00481">
    <property type="entry name" value="PP2C"/>
    <property type="match status" value="1"/>
</dbReference>
<evidence type="ECO:0000313" key="16">
    <source>
        <dbReference type="EMBL" id="TNV82442.1"/>
    </source>
</evidence>
<evidence type="ECO:0000256" key="11">
    <source>
        <dbReference type="ARBA" id="ARBA00023211"/>
    </source>
</evidence>
<feature type="domain" description="PPM-type phosphatase" evidence="15">
    <location>
        <begin position="313"/>
        <end position="689"/>
    </location>
</feature>